<dbReference type="PANTHER" id="PTHR43771:SF2">
    <property type="entry name" value="PHOSPHOMANNOMUTASE_PHOSPHOGLUCOMUTASE"/>
    <property type="match status" value="1"/>
</dbReference>
<comment type="similarity">
    <text evidence="2 7">Belongs to the phosphohexose mutase family.</text>
</comment>
<dbReference type="PRINTS" id="PR00509">
    <property type="entry name" value="PGMPMM"/>
</dbReference>
<feature type="domain" description="Alpha-D-phosphohexomutase alpha/beta/alpha" evidence="10">
    <location>
        <begin position="168"/>
        <end position="265"/>
    </location>
</feature>
<dbReference type="InterPro" id="IPR036900">
    <property type="entry name" value="A-D-PHexomutase_C_sf"/>
</dbReference>
<dbReference type="InterPro" id="IPR005844">
    <property type="entry name" value="A-D-PHexomutase_a/b/a-I"/>
</dbReference>
<dbReference type="InterPro" id="IPR005841">
    <property type="entry name" value="Alpha-D-phosphohexomutase_SF"/>
</dbReference>
<gene>
    <name evidence="12" type="ORF">YH65_02400</name>
</gene>
<dbReference type="EMBL" id="CP011308">
    <property type="protein sequence ID" value="AKF24372.1"/>
    <property type="molecule type" value="Genomic_DNA"/>
</dbReference>
<evidence type="ECO:0000313" key="12">
    <source>
        <dbReference type="EMBL" id="AKF24372.1"/>
    </source>
</evidence>
<comment type="cofactor">
    <cofactor evidence="1">
        <name>Mg(2+)</name>
        <dbReference type="ChEBI" id="CHEBI:18420"/>
    </cofactor>
</comment>
<dbReference type="Proteomes" id="UP000034444">
    <property type="component" value="Chromosome"/>
</dbReference>
<evidence type="ECO:0000313" key="13">
    <source>
        <dbReference type="Proteomes" id="UP000034444"/>
    </source>
</evidence>
<dbReference type="Pfam" id="PF02878">
    <property type="entry name" value="PGM_PMM_I"/>
    <property type="match status" value="1"/>
</dbReference>
<evidence type="ECO:0000256" key="3">
    <source>
        <dbReference type="ARBA" id="ARBA00022553"/>
    </source>
</evidence>
<evidence type="ECO:0000256" key="6">
    <source>
        <dbReference type="ARBA" id="ARBA00023235"/>
    </source>
</evidence>
<organism evidence="12 13">
    <name type="scientific">Sulfurovum lithotrophicum</name>
    <dbReference type="NCBI Taxonomy" id="206403"/>
    <lineage>
        <taxon>Bacteria</taxon>
        <taxon>Pseudomonadati</taxon>
        <taxon>Campylobacterota</taxon>
        <taxon>Epsilonproteobacteria</taxon>
        <taxon>Campylobacterales</taxon>
        <taxon>Sulfurovaceae</taxon>
        <taxon>Sulfurovum</taxon>
    </lineage>
</organism>
<reference evidence="13" key="2">
    <citation type="journal article" date="2017" name="Stand. Genomic Sci.">
        <title>Complete genome sequence of the sulfur-oxidizing chemolithoautotrophic Sulfurovum lithotrophicum 42BKTT.</title>
        <authorList>
            <person name="Jeon W."/>
            <person name="Priscilla L."/>
            <person name="Park G."/>
            <person name="Lee H."/>
            <person name="Lee N."/>
            <person name="Lee D."/>
            <person name="Kwon H."/>
            <person name="Ahn I."/>
            <person name="Lee C."/>
            <person name="Lee H."/>
            <person name="Ahn J."/>
        </authorList>
    </citation>
    <scope>NUCLEOTIDE SEQUENCE [LARGE SCALE GENOMIC DNA]</scope>
    <source>
        <strain evidence="13">ATCC BAA-797 / 42BKT</strain>
    </source>
</reference>
<evidence type="ECO:0000256" key="5">
    <source>
        <dbReference type="ARBA" id="ARBA00022842"/>
    </source>
</evidence>
<keyword evidence="6" id="KW-0413">Isomerase</keyword>
<proteinExistence type="inferred from homology"/>
<evidence type="ECO:0000259" key="9">
    <source>
        <dbReference type="Pfam" id="PF02878"/>
    </source>
</evidence>
<dbReference type="InterPro" id="IPR005846">
    <property type="entry name" value="A-D-PHexomutase_a/b/a-III"/>
</dbReference>
<dbReference type="Gene3D" id="3.30.310.50">
    <property type="entry name" value="Alpha-D-phosphohexomutase, C-terminal domain"/>
    <property type="match status" value="1"/>
</dbReference>
<reference evidence="12 13" key="1">
    <citation type="submission" date="2015-04" db="EMBL/GenBank/DDBJ databases">
        <title>Complete genome sequence of Sulfurovum lithotrophicum ATCC BAA-797T.</title>
        <authorList>
            <person name="Ahn J."/>
            <person name="Park G."/>
            <person name="Jeon W."/>
            <person name="Jang Y."/>
            <person name="Jang M."/>
            <person name="Lee H."/>
            <person name="Lee H."/>
        </authorList>
    </citation>
    <scope>NUCLEOTIDE SEQUENCE [LARGE SCALE GENOMIC DNA]</scope>
    <source>
        <strain evidence="13">ATCC BAA-797 / 42BKT</strain>
    </source>
</reference>
<dbReference type="AlphaFoldDB" id="A0A7U4M053"/>
<evidence type="ECO:0000259" key="10">
    <source>
        <dbReference type="Pfam" id="PF02879"/>
    </source>
</evidence>
<dbReference type="InterPro" id="IPR005845">
    <property type="entry name" value="A-D-PHexomutase_a/b/a-II"/>
</dbReference>
<dbReference type="Pfam" id="PF00408">
    <property type="entry name" value="PGM_PMM_IV"/>
    <property type="match status" value="1"/>
</dbReference>
<evidence type="ECO:0000256" key="4">
    <source>
        <dbReference type="ARBA" id="ARBA00022723"/>
    </source>
</evidence>
<dbReference type="KEGG" id="slh:YH65_02400"/>
<keyword evidence="5 7" id="KW-0460">Magnesium</keyword>
<dbReference type="GO" id="GO:0005975">
    <property type="term" value="P:carbohydrate metabolic process"/>
    <property type="evidence" value="ECO:0007669"/>
    <property type="project" value="InterPro"/>
</dbReference>
<evidence type="ECO:0000256" key="7">
    <source>
        <dbReference type="RuleBase" id="RU004326"/>
    </source>
</evidence>
<evidence type="ECO:0000259" key="8">
    <source>
        <dbReference type="Pfam" id="PF00408"/>
    </source>
</evidence>
<feature type="domain" description="Alpha-D-phosphohexomutase alpha/beta/alpha" evidence="9">
    <location>
        <begin position="7"/>
        <end position="131"/>
    </location>
</feature>
<dbReference type="PROSITE" id="PS00710">
    <property type="entry name" value="PGM_PMM"/>
    <property type="match status" value="1"/>
</dbReference>
<feature type="domain" description="Alpha-D-phosphohexomutase alpha/beta/alpha" evidence="11">
    <location>
        <begin position="270"/>
        <end position="374"/>
    </location>
</feature>
<dbReference type="InterPro" id="IPR016066">
    <property type="entry name" value="A-D-PHexomutase_CS"/>
</dbReference>
<dbReference type="PANTHER" id="PTHR43771">
    <property type="entry name" value="PHOSPHOMANNOMUTASE"/>
    <property type="match status" value="1"/>
</dbReference>
<dbReference type="SUPFAM" id="SSF55957">
    <property type="entry name" value="Phosphoglucomutase, C-terminal domain"/>
    <property type="match status" value="1"/>
</dbReference>
<protein>
    <submittedName>
        <fullName evidence="12">Phospho-sugar mutase</fullName>
    </submittedName>
</protein>
<keyword evidence="4 7" id="KW-0479">Metal-binding</keyword>
<feature type="domain" description="Alpha-D-phosphohexomutase C-terminal" evidence="8">
    <location>
        <begin position="380"/>
        <end position="458"/>
    </location>
</feature>
<dbReference type="Gene3D" id="3.40.120.10">
    <property type="entry name" value="Alpha-D-Glucose-1,6-Bisphosphate, subunit A, domain 3"/>
    <property type="match status" value="3"/>
</dbReference>
<accession>A0A7U4M053</accession>
<dbReference type="RefSeq" id="WP_046550470.1">
    <property type="nucleotide sequence ID" value="NZ_CP011308.1"/>
</dbReference>
<dbReference type="SUPFAM" id="SSF53738">
    <property type="entry name" value="Phosphoglucomutase, first 3 domains"/>
    <property type="match status" value="3"/>
</dbReference>
<keyword evidence="3" id="KW-0597">Phosphoprotein</keyword>
<keyword evidence="13" id="KW-1185">Reference proteome</keyword>
<dbReference type="Pfam" id="PF02880">
    <property type="entry name" value="PGM_PMM_III"/>
    <property type="match status" value="1"/>
</dbReference>
<sequence length="470" mass="52350">MSIPSSIFREYDIRGIYNKELNEQSVKLIGYHLGKKIGKGKVVSIGYDARSHSPILRDYLTSGLNAAGCTVLDMGMVATPVNYFSNYQKIEDLHPTSLDGIVGAQHPTASIMITGSHNPSEYNGFKITLDKTPFFGKDIYALGDAIITDQERIIPDDTKKIDINVKTPYINFMVKEFSHLKGLDKKIVIDCGNGVADTVITDIFDALELNYTGLYCEPDGTFPNHHPDPSVEKNLADVKTALEKEGDIAFAYDGDADRIAVLTHKHNIKGDQMALLYAMKMENPTVIGEVKCSQVMYDELEKRGAKAIMYKTGHSNLKVKMKEANADLACEVSGHIFFKHRYFGYDDAIYATLRMLELIADGIDLDKEIEALPQVFSTEELKVETTEEEKFAIIDQVKELLKNPPKDFPTILNIIDVDGVRINFEKGWGLVRASNTTPVLVTRFESTDAALAKAYELKVNQLIKTAKSSL</sequence>
<evidence type="ECO:0000256" key="2">
    <source>
        <dbReference type="ARBA" id="ARBA00010231"/>
    </source>
</evidence>
<dbReference type="InterPro" id="IPR016055">
    <property type="entry name" value="A-D-PHexomutase_a/b/a-I/II/III"/>
</dbReference>
<dbReference type="GO" id="GO:0016868">
    <property type="term" value="F:intramolecular phosphotransferase activity"/>
    <property type="evidence" value="ECO:0007669"/>
    <property type="project" value="InterPro"/>
</dbReference>
<dbReference type="Pfam" id="PF02879">
    <property type="entry name" value="PGM_PMM_II"/>
    <property type="match status" value="1"/>
</dbReference>
<evidence type="ECO:0000259" key="11">
    <source>
        <dbReference type="Pfam" id="PF02880"/>
    </source>
</evidence>
<evidence type="ECO:0000256" key="1">
    <source>
        <dbReference type="ARBA" id="ARBA00001946"/>
    </source>
</evidence>
<dbReference type="GO" id="GO:0000287">
    <property type="term" value="F:magnesium ion binding"/>
    <property type="evidence" value="ECO:0007669"/>
    <property type="project" value="InterPro"/>
</dbReference>
<dbReference type="CDD" id="cd03089">
    <property type="entry name" value="PMM_PGM"/>
    <property type="match status" value="1"/>
</dbReference>
<dbReference type="InterPro" id="IPR005843">
    <property type="entry name" value="A-D-PHexomutase_C"/>
</dbReference>
<name>A0A7U4M053_9BACT</name>
<dbReference type="OrthoDB" id="9803322at2"/>